<evidence type="ECO:0000313" key="2">
    <source>
        <dbReference type="EMBL" id="KAL3775198.1"/>
    </source>
</evidence>
<dbReference type="InterPro" id="IPR036298">
    <property type="entry name" value="Chalcone_isomerase_sf"/>
</dbReference>
<gene>
    <name evidence="2" type="ORF">ACHAWO_003814</name>
</gene>
<dbReference type="EMBL" id="JALLPJ020001164">
    <property type="protein sequence ID" value="KAL3775198.1"/>
    <property type="molecule type" value="Genomic_DNA"/>
</dbReference>
<dbReference type="PANTHER" id="PTHR47698">
    <property type="entry name" value="FATTY-ACID-BINDING PROTEIN 3, CHLOROPLASTIC"/>
    <property type="match status" value="1"/>
</dbReference>
<dbReference type="Proteomes" id="UP001530400">
    <property type="component" value="Unassembled WGS sequence"/>
</dbReference>
<organism evidence="2 3">
    <name type="scientific">Cyclotella atomus</name>
    <dbReference type="NCBI Taxonomy" id="382360"/>
    <lineage>
        <taxon>Eukaryota</taxon>
        <taxon>Sar</taxon>
        <taxon>Stramenopiles</taxon>
        <taxon>Ochrophyta</taxon>
        <taxon>Bacillariophyta</taxon>
        <taxon>Coscinodiscophyceae</taxon>
        <taxon>Thalassiosirophycidae</taxon>
        <taxon>Stephanodiscales</taxon>
        <taxon>Stephanodiscaceae</taxon>
        <taxon>Cyclotella</taxon>
    </lineage>
</organism>
<name>A0ABD3NH36_9STRA</name>
<dbReference type="Pfam" id="PF16036">
    <property type="entry name" value="Chalcone_3"/>
    <property type="match status" value="1"/>
</dbReference>
<keyword evidence="3" id="KW-1185">Reference proteome</keyword>
<dbReference type="SUPFAM" id="SSF54626">
    <property type="entry name" value="Chalcone isomerase"/>
    <property type="match status" value="1"/>
</dbReference>
<sequence>MTSSSKLVLPAFAVVIAVLAAVLGPQSLNSLDLSTYTIDGIPFPSALKIGSPQSFIGGGTRSKWGFKVYAVGIYGEKKITNSMIKKYSGLSTEKMLKTNSLFGDFSEDKAGKTLLLRFHREVGASDVADALGEALNPRLGDEKANKFQTFILDMVGGDRVVKGSDIYITCKGEKLLASTTGKASGASTIDMKGLCPAIFMVYLGDRPVSPQAKEGFVKGFEALTKQ</sequence>
<feature type="domain" description="Chalcone isomerase" evidence="1">
    <location>
        <begin position="37"/>
        <end position="215"/>
    </location>
</feature>
<dbReference type="InterPro" id="IPR016087">
    <property type="entry name" value="Chalcone_isomerase"/>
</dbReference>
<dbReference type="AlphaFoldDB" id="A0ABD3NH36"/>
<dbReference type="InterPro" id="IPR016089">
    <property type="entry name" value="Chalcone_isomerase_bundle_sf"/>
</dbReference>
<dbReference type="Gene3D" id="3.50.70.10">
    <property type="match status" value="1"/>
</dbReference>
<proteinExistence type="predicted"/>
<dbReference type="PANTHER" id="PTHR47698:SF2">
    <property type="entry name" value="FATTY-ACID-BINDING PROTEIN 3, CHLOROPLASTIC"/>
    <property type="match status" value="1"/>
</dbReference>
<comment type="caution">
    <text evidence="2">The sequence shown here is derived from an EMBL/GenBank/DDBJ whole genome shotgun (WGS) entry which is preliminary data.</text>
</comment>
<evidence type="ECO:0000313" key="3">
    <source>
        <dbReference type="Proteomes" id="UP001530400"/>
    </source>
</evidence>
<protein>
    <recommendedName>
        <fullName evidence="1">Chalcone isomerase domain-containing protein</fullName>
    </recommendedName>
</protein>
<accession>A0ABD3NH36</accession>
<evidence type="ECO:0000259" key="1">
    <source>
        <dbReference type="Pfam" id="PF16036"/>
    </source>
</evidence>
<dbReference type="Gene3D" id="1.10.890.20">
    <property type="match status" value="1"/>
</dbReference>
<reference evidence="2 3" key="1">
    <citation type="submission" date="2024-10" db="EMBL/GenBank/DDBJ databases">
        <title>Updated reference genomes for cyclostephanoid diatoms.</title>
        <authorList>
            <person name="Roberts W.R."/>
            <person name="Alverson A.J."/>
        </authorList>
    </citation>
    <scope>NUCLEOTIDE SEQUENCE [LARGE SCALE GENOMIC DNA]</scope>
    <source>
        <strain evidence="2 3">AJA010-31</strain>
    </source>
</reference>
<dbReference type="InterPro" id="IPR016088">
    <property type="entry name" value="Chalcone_isomerase_3-sand"/>
</dbReference>